<name>A0A1M6NEU6_MALRU</name>
<dbReference type="PANTHER" id="PTHR44591">
    <property type="entry name" value="STRESS RESPONSE REGULATOR PROTEIN 1"/>
    <property type="match status" value="1"/>
</dbReference>
<dbReference type="PROSITE" id="PS50110">
    <property type="entry name" value="RESPONSE_REGULATORY"/>
    <property type="match status" value="1"/>
</dbReference>
<organism evidence="4 5">
    <name type="scientific">Malonomonas rubra DSM 5091</name>
    <dbReference type="NCBI Taxonomy" id="1122189"/>
    <lineage>
        <taxon>Bacteria</taxon>
        <taxon>Pseudomonadati</taxon>
        <taxon>Thermodesulfobacteriota</taxon>
        <taxon>Desulfuromonadia</taxon>
        <taxon>Desulfuromonadales</taxon>
        <taxon>Geopsychrobacteraceae</taxon>
        <taxon>Malonomonas</taxon>
    </lineage>
</organism>
<proteinExistence type="predicted"/>
<dbReference type="PANTHER" id="PTHR44591:SF3">
    <property type="entry name" value="RESPONSE REGULATORY DOMAIN-CONTAINING PROTEIN"/>
    <property type="match status" value="1"/>
</dbReference>
<reference evidence="4 5" key="1">
    <citation type="submission" date="2016-11" db="EMBL/GenBank/DDBJ databases">
        <authorList>
            <person name="Jaros S."/>
            <person name="Januszkiewicz K."/>
            <person name="Wedrychowicz H."/>
        </authorList>
    </citation>
    <scope>NUCLEOTIDE SEQUENCE [LARGE SCALE GENOMIC DNA]</scope>
    <source>
        <strain evidence="4 5">DSM 5091</strain>
    </source>
</reference>
<dbReference type="RefSeq" id="WP_072910098.1">
    <property type="nucleotide sequence ID" value="NZ_FQZT01000027.1"/>
</dbReference>
<dbReference type="InterPro" id="IPR035965">
    <property type="entry name" value="PAS-like_dom_sf"/>
</dbReference>
<dbReference type="Pfam" id="PF00072">
    <property type="entry name" value="Response_reg"/>
    <property type="match status" value="1"/>
</dbReference>
<dbReference type="SUPFAM" id="SSF52172">
    <property type="entry name" value="CheY-like"/>
    <property type="match status" value="1"/>
</dbReference>
<dbReference type="SMART" id="SM00448">
    <property type="entry name" value="REC"/>
    <property type="match status" value="1"/>
</dbReference>
<gene>
    <name evidence="4" type="ORF">SAMN02745165_03589</name>
</gene>
<evidence type="ECO:0000313" key="5">
    <source>
        <dbReference type="Proteomes" id="UP000184171"/>
    </source>
</evidence>
<dbReference type="InterPro" id="IPR050595">
    <property type="entry name" value="Bact_response_regulator"/>
</dbReference>
<evidence type="ECO:0000256" key="2">
    <source>
        <dbReference type="PROSITE-ProRule" id="PRU00169"/>
    </source>
</evidence>
<keyword evidence="5" id="KW-1185">Reference proteome</keyword>
<accession>A0A1M6NEU6</accession>
<dbReference type="SUPFAM" id="SSF55785">
    <property type="entry name" value="PYP-like sensor domain (PAS domain)"/>
    <property type="match status" value="1"/>
</dbReference>
<dbReference type="InterPro" id="IPR011006">
    <property type="entry name" value="CheY-like_superfamily"/>
</dbReference>
<evidence type="ECO:0000313" key="4">
    <source>
        <dbReference type="EMBL" id="SHJ94144.1"/>
    </source>
</evidence>
<feature type="modified residue" description="4-aspartylphosphate" evidence="2">
    <location>
        <position position="89"/>
    </location>
</feature>
<dbReference type="GO" id="GO:0000160">
    <property type="term" value="P:phosphorelay signal transduction system"/>
    <property type="evidence" value="ECO:0007669"/>
    <property type="project" value="InterPro"/>
</dbReference>
<dbReference type="Gene3D" id="3.30.450.20">
    <property type="entry name" value="PAS domain"/>
    <property type="match status" value="1"/>
</dbReference>
<sequence length="355" mass="40623">MTCNDKKNPSRIIVVDDNLSIHADFRKILCGEDFVDALLSLEASILGKSNSPHTPNKYEVDFASQGQEALKMVVEAEKQGQPYSVAFIDSRMPPGWDGIETIKNIWKVSPALQVVLCTAYADYSWEEIQKSLGETDSLIILKKPFENVEVMQLVHALSSKWLMSREIELDLRETIKQRDLLYHQAPVGYVTLDSKGCIRELNETFASFCAGSIAELKNSFLGDLLSEKSSANFLQQLNSFFYKPEGQVLSVWLKANRKDEIYLKIQGERKTYKDYLACTLIDTTNEKKATEEIKTLRGILPICMYCKGIRDDKGYWNKLEKYISEHSLVEFSHGICNECMKEKYPEQYEKLCDKK</sequence>
<evidence type="ECO:0000259" key="3">
    <source>
        <dbReference type="PROSITE" id="PS50110"/>
    </source>
</evidence>
<dbReference type="CDD" id="cd00130">
    <property type="entry name" value="PAS"/>
    <property type="match status" value="1"/>
</dbReference>
<keyword evidence="1 2" id="KW-0597">Phosphoprotein</keyword>
<dbReference type="EMBL" id="FQZT01000027">
    <property type="protein sequence ID" value="SHJ94144.1"/>
    <property type="molecule type" value="Genomic_DNA"/>
</dbReference>
<feature type="domain" description="Response regulatory" evidence="3">
    <location>
        <begin position="27"/>
        <end position="158"/>
    </location>
</feature>
<dbReference type="Gene3D" id="3.40.50.2300">
    <property type="match status" value="1"/>
</dbReference>
<dbReference type="InterPro" id="IPR001789">
    <property type="entry name" value="Sig_transdc_resp-reg_receiver"/>
</dbReference>
<dbReference type="OrthoDB" id="5512413at2"/>
<dbReference type="InterPro" id="IPR000014">
    <property type="entry name" value="PAS"/>
</dbReference>
<dbReference type="AlphaFoldDB" id="A0A1M6NEU6"/>
<evidence type="ECO:0000256" key="1">
    <source>
        <dbReference type="ARBA" id="ARBA00022553"/>
    </source>
</evidence>
<dbReference type="Proteomes" id="UP000184171">
    <property type="component" value="Unassembled WGS sequence"/>
</dbReference>
<protein>
    <submittedName>
        <fullName evidence="4">Response regulator receiver domain-containing protein</fullName>
    </submittedName>
</protein>
<dbReference type="STRING" id="1122189.SAMN02745165_03589"/>